<evidence type="ECO:0000313" key="2">
    <source>
        <dbReference type="Proteomes" id="UP000008388"/>
    </source>
</evidence>
<dbReference type="EMBL" id="HQ630627">
    <property type="protein sequence ID" value="AEH03725.1"/>
    <property type="molecule type" value="Genomic_DNA"/>
</dbReference>
<proteinExistence type="predicted"/>
<dbReference type="KEGG" id="vg:26643830"/>
<organism evidence="1 2">
    <name type="scientific">Pseudomonas phage PhiPA3</name>
    <name type="common">Pseudomonas aeruginosa phage PhiPA3</name>
    <dbReference type="NCBI Taxonomy" id="998086"/>
    <lineage>
        <taxon>Viruses</taxon>
        <taxon>Duplodnaviria</taxon>
        <taxon>Heunggongvirae</taxon>
        <taxon>Uroviricota</taxon>
        <taxon>Caudoviricetes</taxon>
        <taxon>Chimalliviridae</taxon>
        <taxon>Miltoncavirus</taxon>
        <taxon>Miltoncavirus PhiPA3</taxon>
    </lineage>
</organism>
<reference evidence="1 2" key="1">
    <citation type="journal article" date="2011" name="Microbiology">
        <title>The Pseudomonas aeruginosa generalized transducing phage phiPA3 is a new member of the phiKZ-like group of 'jumbo' phages, and infects model laboratory strains and clinical isolates from cystic fibrosis patients.</title>
        <authorList>
            <person name="Monson R."/>
            <person name="Foulds I."/>
            <person name="Foweraker J."/>
            <person name="Welch M."/>
            <person name="Salmond G.P."/>
        </authorList>
    </citation>
    <scope>NUCLEOTIDE SEQUENCE [LARGE SCALE GENOMIC DNA]</scope>
</reference>
<sequence length="112" mass="12757">MDRINLLITNNKERYGVRSPFTDIDVVKHPVVNVAVRRDNRLVIMELARDKAANLVIVMDFKRAGVRSALDSFLRAINIPCTYDLVGTYNYNGAEPIERTFRTNQYLIQGAA</sequence>
<keyword evidence="2" id="KW-1185">Reference proteome</keyword>
<dbReference type="RefSeq" id="YP_009217381.1">
    <property type="nucleotide sequence ID" value="NC_028999.1"/>
</dbReference>
<accession>F8SJD8</accession>
<dbReference type="GeneID" id="26643830"/>
<dbReference type="Proteomes" id="UP000008388">
    <property type="component" value="Segment"/>
</dbReference>
<protein>
    <submittedName>
        <fullName evidence="1">Uncharacterized protein 302</fullName>
    </submittedName>
</protein>
<gene>
    <name evidence="1" type="primary">302</name>
</gene>
<evidence type="ECO:0000313" key="1">
    <source>
        <dbReference type="EMBL" id="AEH03725.1"/>
    </source>
</evidence>
<name>F8SJD8_BPPA3</name>
<organismHost>
    <name type="scientific">Pseudomonas aeruginosa</name>
    <dbReference type="NCBI Taxonomy" id="287"/>
</organismHost>